<dbReference type="PANTHER" id="PTHR43027">
    <property type="entry name" value="DOXORUBICIN RESISTANCE ABC TRANSPORTER PERMEASE PROTEIN DRRC-RELATED"/>
    <property type="match status" value="1"/>
</dbReference>
<feature type="transmembrane region" description="Helical" evidence="5">
    <location>
        <begin position="332"/>
        <end position="352"/>
    </location>
</feature>
<feature type="domain" description="ABC-2 type transporter transmembrane" evidence="6">
    <location>
        <begin position="24"/>
        <end position="350"/>
    </location>
</feature>
<evidence type="ECO:0000313" key="8">
    <source>
        <dbReference type="EMBL" id="CDS86515.1"/>
    </source>
</evidence>
<dbReference type="Gene3D" id="3.40.1710.10">
    <property type="entry name" value="abc type-2 transporter like domain"/>
    <property type="match status" value="1"/>
</dbReference>
<evidence type="ECO:0000313" key="9">
    <source>
        <dbReference type="EMBL" id="CDT79326.1"/>
    </source>
</evidence>
<organism evidence="7">
    <name type="scientific">Clostridioides difficile</name>
    <name type="common">Peptoclostridium difficile</name>
    <dbReference type="NCBI Taxonomy" id="1496"/>
    <lineage>
        <taxon>Bacteria</taxon>
        <taxon>Bacillati</taxon>
        <taxon>Bacillota</taxon>
        <taxon>Clostridia</taxon>
        <taxon>Peptostreptococcales</taxon>
        <taxon>Peptostreptococcaceae</taxon>
        <taxon>Clostridioides</taxon>
    </lineage>
</organism>
<accession>A0A069A5Y3</accession>
<keyword evidence="3 5" id="KW-1133">Transmembrane helix</keyword>
<feature type="transmembrane region" description="Helical" evidence="5">
    <location>
        <begin position="24"/>
        <end position="43"/>
    </location>
</feature>
<proteinExistence type="predicted"/>
<dbReference type="InterPro" id="IPR013525">
    <property type="entry name" value="ABC2_TM"/>
</dbReference>
<feature type="transmembrane region" description="Helical" evidence="5">
    <location>
        <begin position="283"/>
        <end position="301"/>
    </location>
</feature>
<keyword evidence="4 5" id="KW-0472">Membrane</keyword>
<evidence type="ECO:0000256" key="4">
    <source>
        <dbReference type="ARBA" id="ARBA00023136"/>
    </source>
</evidence>
<dbReference type="Pfam" id="PF12698">
    <property type="entry name" value="ABC2_membrane_3"/>
    <property type="match status" value="1"/>
</dbReference>
<feature type="transmembrane region" description="Helical" evidence="5">
    <location>
        <begin position="175"/>
        <end position="197"/>
    </location>
</feature>
<evidence type="ECO:0000256" key="5">
    <source>
        <dbReference type="SAM" id="Phobius"/>
    </source>
</evidence>
<dbReference type="GO" id="GO:0140359">
    <property type="term" value="F:ABC-type transporter activity"/>
    <property type="evidence" value="ECO:0007669"/>
    <property type="project" value="InterPro"/>
</dbReference>
<dbReference type="EMBL" id="LK933504">
    <property type="protein sequence ID" value="CDT79326.1"/>
    <property type="molecule type" value="Genomic_DNA"/>
</dbReference>
<dbReference type="EMBL" id="LK932509">
    <property type="protein sequence ID" value="CDS86515.1"/>
    <property type="molecule type" value="Genomic_DNA"/>
</dbReference>
<dbReference type="AlphaFoldDB" id="A0A069A5Y3"/>
<protein>
    <submittedName>
        <fullName evidence="8">ABC-type transport system, multidrug-family permease</fullName>
    </submittedName>
</protein>
<evidence type="ECO:0000256" key="1">
    <source>
        <dbReference type="ARBA" id="ARBA00004141"/>
    </source>
</evidence>
<evidence type="ECO:0000256" key="2">
    <source>
        <dbReference type="ARBA" id="ARBA00022692"/>
    </source>
</evidence>
<name>A0A069A5Y3_CLODI</name>
<dbReference type="PANTHER" id="PTHR43027:SF1">
    <property type="entry name" value="DOXORUBICIN RESISTANCE ABC TRANSPORTER PERMEASE PROTEIN DRRC-RELATED"/>
    <property type="match status" value="1"/>
</dbReference>
<reference evidence="7" key="1">
    <citation type="submission" date="2014-07" db="EMBL/GenBank/DDBJ databases">
        <authorList>
            <person name="Monot Marc"/>
        </authorList>
    </citation>
    <scope>NUCLEOTIDE SEQUENCE</scope>
    <source>
        <strain evidence="9">7032989</strain>
        <strain evidence="7">7032994</strain>
    </source>
</reference>
<evidence type="ECO:0000259" key="6">
    <source>
        <dbReference type="Pfam" id="PF12698"/>
    </source>
</evidence>
<dbReference type="GO" id="GO:0016020">
    <property type="term" value="C:membrane"/>
    <property type="evidence" value="ECO:0007669"/>
    <property type="project" value="UniProtKB-SubCell"/>
</dbReference>
<feature type="transmembrane region" description="Helical" evidence="5">
    <location>
        <begin position="250"/>
        <end position="271"/>
    </location>
</feature>
<keyword evidence="2 5" id="KW-0812">Transmembrane</keyword>
<gene>
    <name evidence="9" type="ORF">BN1095_790014</name>
    <name evidence="8" type="ORF">BN1096_560181</name>
    <name evidence="7" type="ORF">BN1097_540185</name>
</gene>
<sequence length="360" mass="40602">MEGGLIMIRLTIANIKRYLKNHTLLINMVMLPIILIFSLNFFINNSGNQSMYFSPVAIVSDSSGKYEHKLINSSKLKENSFRLNEQDKAMNLLKNNKVSAVFVLDKNFSNSIDKLQRPVVKCFKIENGGGSLWAESQIESFITKSLKLKVDKNIDDKLTKTNIIDNKPAKNKGSFLVVFLICYFMYINAAHLASDLFTLKKSNVLKRLISTDNKDIKIIFSIFLGLFFIQSIVYTFALLCFSIIEDFNLSLNVLMIVLANSFVSTGFVFWVARVFKNESSISLISTFYSLIGLAISISSLIPSMDKLSFMTNLSKFTPFYWTIDAIKNNGSILINIIALILIGIIFVTAGSLKLRDFAKN</sequence>
<comment type="subcellular location">
    <subcellularLocation>
        <location evidence="1">Membrane</location>
        <topology evidence="1">Multi-pass membrane protein</topology>
    </subcellularLocation>
</comment>
<evidence type="ECO:0000313" key="7">
    <source>
        <dbReference type="EMBL" id="CDS86062.1"/>
    </source>
</evidence>
<dbReference type="EMBL" id="LK932392">
    <property type="protein sequence ID" value="CDS86062.1"/>
    <property type="molecule type" value="Genomic_DNA"/>
</dbReference>
<feature type="transmembrane region" description="Helical" evidence="5">
    <location>
        <begin position="218"/>
        <end position="244"/>
    </location>
</feature>
<dbReference type="InterPro" id="IPR052902">
    <property type="entry name" value="ABC-2_transporter"/>
</dbReference>
<evidence type="ECO:0000256" key="3">
    <source>
        <dbReference type="ARBA" id="ARBA00022989"/>
    </source>
</evidence>